<evidence type="ECO:0000259" key="6">
    <source>
        <dbReference type="Pfam" id="PF00700"/>
    </source>
</evidence>
<accession>A0A7Y0L2S7</accession>
<dbReference type="Pfam" id="PF00669">
    <property type="entry name" value="Flagellin_N"/>
    <property type="match status" value="1"/>
</dbReference>
<dbReference type="Pfam" id="PF00700">
    <property type="entry name" value="Flagellin_C"/>
    <property type="match status" value="1"/>
</dbReference>
<dbReference type="PANTHER" id="PTHR42792">
    <property type="entry name" value="FLAGELLIN"/>
    <property type="match status" value="1"/>
</dbReference>
<keyword evidence="8" id="KW-1185">Reference proteome</keyword>
<keyword evidence="3 4" id="KW-0975">Bacterial flagellum</keyword>
<evidence type="ECO:0000256" key="3">
    <source>
        <dbReference type="ARBA" id="ARBA00023143"/>
    </source>
</evidence>
<dbReference type="RefSeq" id="WP_169096592.1">
    <property type="nucleotide sequence ID" value="NZ_JABBVZ010000006.1"/>
</dbReference>
<dbReference type="Gene3D" id="6.10.10.10">
    <property type="entry name" value="Flagellar export chaperone, C-terminal domain"/>
    <property type="match status" value="1"/>
</dbReference>
<name>A0A7Y0L2S7_9FIRM</name>
<dbReference type="GO" id="GO:0005198">
    <property type="term" value="F:structural molecule activity"/>
    <property type="evidence" value="ECO:0007669"/>
    <property type="project" value="UniProtKB-UniRule"/>
</dbReference>
<keyword evidence="7" id="KW-0282">Flagellum</keyword>
<dbReference type="Proteomes" id="UP000533476">
    <property type="component" value="Unassembled WGS sequence"/>
</dbReference>
<comment type="similarity">
    <text evidence="1 4">Belongs to the bacterial flagellin family.</text>
</comment>
<comment type="subcellular location">
    <subcellularLocation>
        <location evidence="4">Secreted</location>
    </subcellularLocation>
    <subcellularLocation>
        <location evidence="4">Bacterial flagellum</location>
    </subcellularLocation>
</comment>
<organism evidence="7 8">
    <name type="scientific">Sulfobacillus harzensis</name>
    <dbReference type="NCBI Taxonomy" id="2729629"/>
    <lineage>
        <taxon>Bacteria</taxon>
        <taxon>Bacillati</taxon>
        <taxon>Bacillota</taxon>
        <taxon>Clostridia</taxon>
        <taxon>Eubacteriales</taxon>
        <taxon>Clostridiales Family XVII. Incertae Sedis</taxon>
        <taxon>Sulfobacillus</taxon>
    </lineage>
</organism>
<keyword evidence="7" id="KW-0966">Cell projection</keyword>
<dbReference type="EMBL" id="JABBVZ010000006">
    <property type="protein sequence ID" value="NMP21345.1"/>
    <property type="molecule type" value="Genomic_DNA"/>
</dbReference>
<proteinExistence type="inferred from homology"/>
<sequence>MYINTNVAALFAQNSLSNTQNTLSNLQQEMSTGLQINSPSDNPSGLAIANLMQGEIGGINSAINNATAATNLLNVANGGMQTDVQIVQEIQQLAVQASNSTNNNQDTQDIQSQINDLLNSLDNVAQTLNYNGQAVLNQGAQTNATGNSTVTGFQVGADSGQVAAATYSVSVLYTTTASGAPEDIVTVAASTATAWTTVASGTVSGVSGSSTAGTTTLQLVSGENSTGASSFVIQVNQGSIVLGASTTAYSTAVTVGTAATQYDFQTGPYQGAGDNTQVQLGTFTSATLGLTNIDVTSSSGAQYAISQAKRALSMLTNAQGQVGAQVDQLNYTISNLQTESTNLQSSQSTIMDANMASVTSQFAQQQILMQTGIQALQTAQQLPQLVLKLLS</sequence>
<dbReference type="PRINTS" id="PR00207">
    <property type="entry name" value="FLAGELLIN"/>
</dbReference>
<dbReference type="GO" id="GO:0005576">
    <property type="term" value="C:extracellular region"/>
    <property type="evidence" value="ECO:0007669"/>
    <property type="project" value="UniProtKB-SubCell"/>
</dbReference>
<dbReference type="PANTHER" id="PTHR42792:SF2">
    <property type="entry name" value="FLAGELLIN"/>
    <property type="match status" value="1"/>
</dbReference>
<gene>
    <name evidence="7" type="ORF">HIJ39_03110</name>
</gene>
<protein>
    <recommendedName>
        <fullName evidence="2 4">Flagellin</fullName>
    </recommendedName>
</protein>
<evidence type="ECO:0000259" key="5">
    <source>
        <dbReference type="Pfam" id="PF00669"/>
    </source>
</evidence>
<dbReference type="GO" id="GO:0009288">
    <property type="term" value="C:bacterial-type flagellum"/>
    <property type="evidence" value="ECO:0007669"/>
    <property type="project" value="UniProtKB-SubCell"/>
</dbReference>
<dbReference type="SUPFAM" id="SSF64518">
    <property type="entry name" value="Phase 1 flagellin"/>
    <property type="match status" value="1"/>
</dbReference>
<feature type="domain" description="Flagellin N-terminal" evidence="5">
    <location>
        <begin position="3"/>
        <end position="138"/>
    </location>
</feature>
<keyword evidence="7" id="KW-0969">Cilium</keyword>
<evidence type="ECO:0000256" key="4">
    <source>
        <dbReference type="RuleBase" id="RU362073"/>
    </source>
</evidence>
<comment type="function">
    <text evidence="4">Flagellin is the subunit protein which polymerizes to form the filaments of bacterial flagella.</text>
</comment>
<feature type="domain" description="Flagellin C-terminal" evidence="6">
    <location>
        <begin position="308"/>
        <end position="390"/>
    </location>
</feature>
<dbReference type="InterPro" id="IPR046358">
    <property type="entry name" value="Flagellin_C"/>
</dbReference>
<dbReference type="Gene3D" id="1.20.1330.10">
    <property type="entry name" value="f41 fragment of flagellin, N-terminal domain"/>
    <property type="match status" value="1"/>
</dbReference>
<evidence type="ECO:0000256" key="1">
    <source>
        <dbReference type="ARBA" id="ARBA00005709"/>
    </source>
</evidence>
<keyword evidence="4" id="KW-0964">Secreted</keyword>
<dbReference type="AlphaFoldDB" id="A0A7Y0L2S7"/>
<evidence type="ECO:0000256" key="2">
    <source>
        <dbReference type="ARBA" id="ARBA00020110"/>
    </source>
</evidence>
<evidence type="ECO:0000313" key="8">
    <source>
        <dbReference type="Proteomes" id="UP000533476"/>
    </source>
</evidence>
<dbReference type="InterPro" id="IPR001029">
    <property type="entry name" value="Flagellin_N"/>
</dbReference>
<reference evidence="7 8" key="1">
    <citation type="submission" date="2020-04" db="EMBL/GenBank/DDBJ databases">
        <authorList>
            <person name="Zhang R."/>
            <person name="Schippers A."/>
        </authorList>
    </citation>
    <scope>NUCLEOTIDE SEQUENCE [LARGE SCALE GENOMIC DNA]</scope>
    <source>
        <strain evidence="7 8">DSM 109850</strain>
    </source>
</reference>
<dbReference type="Gene3D" id="3.30.70.2120">
    <property type="match status" value="1"/>
</dbReference>
<dbReference type="InterPro" id="IPR042187">
    <property type="entry name" value="Flagellin_C_sub2"/>
</dbReference>
<dbReference type="InterPro" id="IPR001492">
    <property type="entry name" value="Flagellin"/>
</dbReference>
<comment type="caution">
    <text evidence="7">The sequence shown here is derived from an EMBL/GenBank/DDBJ whole genome shotgun (WGS) entry which is preliminary data.</text>
</comment>
<evidence type="ECO:0000313" key="7">
    <source>
        <dbReference type="EMBL" id="NMP21345.1"/>
    </source>
</evidence>